<accession>A0A5B2TBQ3</accession>
<evidence type="ECO:0000313" key="1">
    <source>
        <dbReference type="EMBL" id="KAA2211951.1"/>
    </source>
</evidence>
<protein>
    <submittedName>
        <fullName evidence="1">Uncharacterized protein</fullName>
    </submittedName>
</protein>
<dbReference type="OrthoDB" id="7875951at2"/>
<comment type="caution">
    <text evidence="1">The sequence shown here is derived from an EMBL/GenBank/DDBJ whole genome shotgun (WGS) entry which is preliminary data.</text>
</comment>
<dbReference type="Proteomes" id="UP000322110">
    <property type="component" value="Unassembled WGS sequence"/>
</dbReference>
<gene>
    <name evidence="1" type="ORF">F0Q34_17445</name>
</gene>
<evidence type="ECO:0000313" key="2">
    <source>
        <dbReference type="Proteomes" id="UP000322110"/>
    </source>
</evidence>
<keyword evidence="2" id="KW-1185">Reference proteome</keyword>
<sequence>MSRYGGNDNYDFETDIEIDVDVDLDLYSDVDVYYSSDINIDANIDVDVDINGNLANFNVDVEAIGDDTFVELNLAVLTTDNLSMITASGTSAVG</sequence>
<proteinExistence type="predicted"/>
<name>A0A5B2TBQ3_9PROT</name>
<organism evidence="1 2">
    <name type="scientific">Teichococcus oryzae</name>
    <dbReference type="NCBI Taxonomy" id="1608942"/>
    <lineage>
        <taxon>Bacteria</taxon>
        <taxon>Pseudomonadati</taxon>
        <taxon>Pseudomonadota</taxon>
        <taxon>Alphaproteobacteria</taxon>
        <taxon>Acetobacterales</taxon>
        <taxon>Roseomonadaceae</taxon>
        <taxon>Roseomonas</taxon>
    </lineage>
</organism>
<dbReference type="AlphaFoldDB" id="A0A5B2TBQ3"/>
<reference evidence="1 2" key="1">
    <citation type="journal article" date="2015" name="Int. J. Syst. Evol. Microbiol.">
        <title>Roseomonas oryzae sp. nov., isolated from paddy rhizosphere soil.</title>
        <authorList>
            <person name="Ramaprasad E.V."/>
            <person name="Sasikala Ch."/>
            <person name="Ramana Ch.V."/>
        </authorList>
    </citation>
    <scope>NUCLEOTIDE SEQUENCE [LARGE SCALE GENOMIC DNA]</scope>
    <source>
        <strain evidence="1 2">KCTC 42542</strain>
    </source>
</reference>
<dbReference type="RefSeq" id="WP_149813532.1">
    <property type="nucleotide sequence ID" value="NZ_VUKA01000013.1"/>
</dbReference>
<dbReference type="EMBL" id="VUKA01000013">
    <property type="protein sequence ID" value="KAA2211951.1"/>
    <property type="molecule type" value="Genomic_DNA"/>
</dbReference>